<evidence type="ECO:0000256" key="3">
    <source>
        <dbReference type="ARBA" id="ARBA00022729"/>
    </source>
</evidence>
<protein>
    <submittedName>
        <fullName evidence="7">Outer membrane scaffolding protein for murein synthesis (MipA/OmpV family)</fullName>
    </submittedName>
</protein>
<dbReference type="GO" id="GO:0009279">
    <property type="term" value="C:cell outer membrane"/>
    <property type="evidence" value="ECO:0007669"/>
    <property type="project" value="UniProtKB-SubCell"/>
</dbReference>
<keyword evidence="8" id="KW-1185">Reference proteome</keyword>
<keyword evidence="5" id="KW-0998">Cell outer membrane</keyword>
<dbReference type="RefSeq" id="WP_166667288.1">
    <property type="nucleotide sequence ID" value="NZ_SOBG01000001.1"/>
</dbReference>
<organism evidence="7 8">
    <name type="scientific">Hypnocyclicus thermotrophus</name>
    <dbReference type="NCBI Taxonomy" id="1627895"/>
    <lineage>
        <taxon>Bacteria</taxon>
        <taxon>Fusobacteriati</taxon>
        <taxon>Fusobacteriota</taxon>
        <taxon>Fusobacteriia</taxon>
        <taxon>Fusobacteriales</taxon>
        <taxon>Fusobacteriaceae</taxon>
        <taxon>Hypnocyclicus</taxon>
    </lineage>
</organism>
<evidence type="ECO:0000256" key="6">
    <source>
        <dbReference type="SAM" id="SignalP"/>
    </source>
</evidence>
<evidence type="ECO:0000256" key="2">
    <source>
        <dbReference type="ARBA" id="ARBA00005722"/>
    </source>
</evidence>
<evidence type="ECO:0000313" key="7">
    <source>
        <dbReference type="EMBL" id="TDT72287.1"/>
    </source>
</evidence>
<evidence type="ECO:0000256" key="4">
    <source>
        <dbReference type="ARBA" id="ARBA00023136"/>
    </source>
</evidence>
<feature type="signal peptide" evidence="6">
    <location>
        <begin position="1"/>
        <end position="20"/>
    </location>
</feature>
<name>A0AA46E088_9FUSO</name>
<dbReference type="EMBL" id="SOBG01000001">
    <property type="protein sequence ID" value="TDT72287.1"/>
    <property type="molecule type" value="Genomic_DNA"/>
</dbReference>
<sequence>MKKILLIFSAIMLYSNLAFSAVENLSTGDVYLFGESNNNNLTVQDNQETLALDEFDIQNNTQSSATATTDRFQIGIALTTGKREYKEMAKFEFMPLFDIKYKQFYLDKTVAGIYIIQNEEIKVSLVGEYNMASYDASKLPSPYNIIMNNRDNEIHGGFGITFTPITDNNIEFNLRLTRDFVGKSNGFKTYIEAIRTIPYTQSIILKPKVLYTFMNRDYINYYYGVTSSEAAKDTDVTAYSAQTSGYKFGFGFDLDYQISRTFTIKSFNKIEWHSNEITESPITEDLSIEIGGGFVLSL</sequence>
<dbReference type="PANTHER" id="PTHR38776:SF1">
    <property type="entry name" value="MLTA-INTERACTING PROTEIN-RELATED"/>
    <property type="match status" value="1"/>
</dbReference>
<reference evidence="7 8" key="1">
    <citation type="submission" date="2019-03" db="EMBL/GenBank/DDBJ databases">
        <title>Genomic Encyclopedia of Type Strains, Phase IV (KMG-IV): sequencing the most valuable type-strain genomes for metagenomic binning, comparative biology and taxonomic classification.</title>
        <authorList>
            <person name="Goeker M."/>
        </authorList>
    </citation>
    <scope>NUCLEOTIDE SEQUENCE [LARGE SCALE GENOMIC DNA]</scope>
    <source>
        <strain evidence="7 8">DSM 100055</strain>
    </source>
</reference>
<dbReference type="PANTHER" id="PTHR38776">
    <property type="entry name" value="MLTA-INTERACTING PROTEIN-RELATED"/>
    <property type="match status" value="1"/>
</dbReference>
<keyword evidence="4" id="KW-0472">Membrane</keyword>
<dbReference type="Pfam" id="PF06629">
    <property type="entry name" value="MipA"/>
    <property type="match status" value="1"/>
</dbReference>
<comment type="caution">
    <text evidence="7">The sequence shown here is derived from an EMBL/GenBank/DDBJ whole genome shotgun (WGS) entry which is preliminary data.</text>
</comment>
<evidence type="ECO:0000313" key="8">
    <source>
        <dbReference type="Proteomes" id="UP000294678"/>
    </source>
</evidence>
<evidence type="ECO:0000256" key="1">
    <source>
        <dbReference type="ARBA" id="ARBA00004442"/>
    </source>
</evidence>
<keyword evidence="3 6" id="KW-0732">Signal</keyword>
<comment type="similarity">
    <text evidence="2">Belongs to the MipA/OmpV family.</text>
</comment>
<dbReference type="Proteomes" id="UP000294678">
    <property type="component" value="Unassembled WGS sequence"/>
</dbReference>
<gene>
    <name evidence="7" type="ORF">EV215_0075</name>
</gene>
<dbReference type="InterPro" id="IPR010583">
    <property type="entry name" value="MipA"/>
</dbReference>
<proteinExistence type="inferred from homology"/>
<dbReference type="AlphaFoldDB" id="A0AA46E088"/>
<accession>A0AA46E088</accession>
<comment type="subcellular location">
    <subcellularLocation>
        <location evidence="1">Cell outer membrane</location>
    </subcellularLocation>
</comment>
<evidence type="ECO:0000256" key="5">
    <source>
        <dbReference type="ARBA" id="ARBA00023237"/>
    </source>
</evidence>
<feature type="chain" id="PRO_5041306516" evidence="6">
    <location>
        <begin position="21"/>
        <end position="298"/>
    </location>
</feature>